<dbReference type="InterPro" id="IPR018641">
    <property type="entry name" value="Trfase_1_rSAM/seldom-assoc"/>
</dbReference>
<evidence type="ECO:0000313" key="1">
    <source>
        <dbReference type="EMBL" id="NMH87298.1"/>
    </source>
</evidence>
<name>A0ABX1RX02_9FLAO</name>
<protein>
    <submittedName>
        <fullName evidence="1">Glycosyltransferase</fullName>
    </submittedName>
</protein>
<proteinExistence type="predicted"/>
<dbReference type="Proteomes" id="UP000746690">
    <property type="component" value="Unassembled WGS sequence"/>
</dbReference>
<dbReference type="SUPFAM" id="SSF53448">
    <property type="entry name" value="Nucleotide-diphospho-sugar transferases"/>
    <property type="match status" value="1"/>
</dbReference>
<reference evidence="1 2" key="1">
    <citation type="submission" date="2020-04" db="EMBL/GenBank/DDBJ databases">
        <title>A Flavivirga sp. nov.</title>
        <authorList>
            <person name="Sun X."/>
        </authorList>
    </citation>
    <scope>NUCLEOTIDE SEQUENCE [LARGE SCALE GENOMIC DNA]</scope>
    <source>
        <strain evidence="1 2">Y03</strain>
    </source>
</reference>
<gene>
    <name evidence="1" type="ORF">HHX25_07260</name>
</gene>
<dbReference type="PANTHER" id="PTHR36529:SF1">
    <property type="entry name" value="GLYCOSYLTRANSFERASE"/>
    <property type="match status" value="1"/>
</dbReference>
<accession>A0ABX1RX02</accession>
<dbReference type="Pfam" id="PF09837">
    <property type="entry name" value="DUF2064"/>
    <property type="match status" value="1"/>
</dbReference>
<evidence type="ECO:0000313" key="2">
    <source>
        <dbReference type="Proteomes" id="UP000746690"/>
    </source>
</evidence>
<dbReference type="Gene3D" id="3.90.550.10">
    <property type="entry name" value="Spore Coat Polysaccharide Biosynthesis Protein SpsA, Chain A"/>
    <property type="match status" value="1"/>
</dbReference>
<dbReference type="RefSeq" id="WP_169671656.1">
    <property type="nucleotide sequence ID" value="NZ_JABBHF010000003.1"/>
</dbReference>
<dbReference type="PANTHER" id="PTHR36529">
    <property type="entry name" value="SLL1095 PROTEIN"/>
    <property type="match status" value="1"/>
</dbReference>
<dbReference type="NCBIfam" id="TIGR04282">
    <property type="entry name" value="glyco_like_cofC"/>
    <property type="match status" value="1"/>
</dbReference>
<sequence>MNKELIVVFVKNIKLGKVKTRLAKTIGIQGAFEVYKELVKITEFATEKIAIDKRIYFSNTVIKTKWKNDYKTIQNGDNLGERMKNAFTKGFEDGYERIVLIGSDLPDINSEHIKKGLNALKSNEVVFGPAIDGGYYLIGMTKMHHTVFSNKPWSESHLLEVTLKELDRENISYTLLEALNDIDTFEDLENSSFYQHNEALQLKVKTLIDNA</sequence>
<comment type="caution">
    <text evidence="1">The sequence shown here is derived from an EMBL/GenBank/DDBJ whole genome shotgun (WGS) entry which is preliminary data.</text>
</comment>
<organism evidence="1 2">
    <name type="scientific">Flavivirga algicola</name>
    <dbReference type="NCBI Taxonomy" id="2729136"/>
    <lineage>
        <taxon>Bacteria</taxon>
        <taxon>Pseudomonadati</taxon>
        <taxon>Bacteroidota</taxon>
        <taxon>Flavobacteriia</taxon>
        <taxon>Flavobacteriales</taxon>
        <taxon>Flavobacteriaceae</taxon>
        <taxon>Flavivirga</taxon>
    </lineage>
</organism>
<keyword evidence="2" id="KW-1185">Reference proteome</keyword>
<dbReference type="InterPro" id="IPR029044">
    <property type="entry name" value="Nucleotide-diphossugar_trans"/>
</dbReference>
<dbReference type="EMBL" id="JABBHF010000003">
    <property type="protein sequence ID" value="NMH87298.1"/>
    <property type="molecule type" value="Genomic_DNA"/>
</dbReference>